<dbReference type="EMBL" id="JABFTP020000062">
    <property type="protein sequence ID" value="KAL3272812.1"/>
    <property type="molecule type" value="Genomic_DNA"/>
</dbReference>
<proteinExistence type="predicted"/>
<organism evidence="1 2">
    <name type="scientific">Cryptolaemus montrouzieri</name>
    <dbReference type="NCBI Taxonomy" id="559131"/>
    <lineage>
        <taxon>Eukaryota</taxon>
        <taxon>Metazoa</taxon>
        <taxon>Ecdysozoa</taxon>
        <taxon>Arthropoda</taxon>
        <taxon>Hexapoda</taxon>
        <taxon>Insecta</taxon>
        <taxon>Pterygota</taxon>
        <taxon>Neoptera</taxon>
        <taxon>Endopterygota</taxon>
        <taxon>Coleoptera</taxon>
        <taxon>Polyphaga</taxon>
        <taxon>Cucujiformia</taxon>
        <taxon>Coccinelloidea</taxon>
        <taxon>Coccinellidae</taxon>
        <taxon>Scymninae</taxon>
        <taxon>Scymnini</taxon>
        <taxon>Cryptolaemus</taxon>
    </lineage>
</organism>
<gene>
    <name evidence="1" type="ORF">HHI36_014272</name>
</gene>
<comment type="caution">
    <text evidence="1">The sequence shown here is derived from an EMBL/GenBank/DDBJ whole genome shotgun (WGS) entry which is preliminary data.</text>
</comment>
<evidence type="ECO:0000313" key="2">
    <source>
        <dbReference type="Proteomes" id="UP001516400"/>
    </source>
</evidence>
<accession>A0ABD2N2V2</accession>
<keyword evidence="2" id="KW-1185">Reference proteome</keyword>
<reference evidence="1 2" key="1">
    <citation type="journal article" date="2021" name="BMC Biol.">
        <title>Horizontally acquired antibacterial genes associated with adaptive radiation of ladybird beetles.</title>
        <authorList>
            <person name="Li H.S."/>
            <person name="Tang X.F."/>
            <person name="Huang Y.H."/>
            <person name="Xu Z.Y."/>
            <person name="Chen M.L."/>
            <person name="Du X.Y."/>
            <person name="Qiu B.Y."/>
            <person name="Chen P.T."/>
            <person name="Zhang W."/>
            <person name="Slipinski A."/>
            <person name="Escalona H.E."/>
            <person name="Waterhouse R.M."/>
            <person name="Zwick A."/>
            <person name="Pang H."/>
        </authorList>
    </citation>
    <scope>NUCLEOTIDE SEQUENCE [LARGE SCALE GENOMIC DNA]</scope>
    <source>
        <strain evidence="1">SYSU2018</strain>
    </source>
</reference>
<dbReference type="AlphaFoldDB" id="A0ABD2N2V2"/>
<name>A0ABD2N2V2_9CUCU</name>
<sequence>MNYSIYRASKQIGVSWSTLKDFMARFENHPNNQQIVPKLHRPFGLTIALGGQLFNYIIKMQVLEFGLTVQMVCRTAYSWAEHGGKRTFLVVMISNEWQMVVD</sequence>
<protein>
    <recommendedName>
        <fullName evidence="3">Transposase</fullName>
    </recommendedName>
</protein>
<dbReference type="Proteomes" id="UP001516400">
    <property type="component" value="Unassembled WGS sequence"/>
</dbReference>
<evidence type="ECO:0008006" key="3">
    <source>
        <dbReference type="Google" id="ProtNLM"/>
    </source>
</evidence>
<evidence type="ECO:0000313" key="1">
    <source>
        <dbReference type="EMBL" id="KAL3272812.1"/>
    </source>
</evidence>